<evidence type="ECO:0000313" key="3">
    <source>
        <dbReference type="Proteomes" id="UP000499080"/>
    </source>
</evidence>
<keyword evidence="3" id="KW-1185">Reference proteome</keyword>
<dbReference type="EMBL" id="BGPR01104456">
    <property type="protein sequence ID" value="GBM69775.1"/>
    <property type="molecule type" value="Genomic_DNA"/>
</dbReference>
<feature type="compositionally biased region" description="Polar residues" evidence="1">
    <location>
        <begin position="12"/>
        <end position="29"/>
    </location>
</feature>
<protein>
    <submittedName>
        <fullName evidence="2">Uncharacterized protein</fullName>
    </submittedName>
</protein>
<evidence type="ECO:0000256" key="1">
    <source>
        <dbReference type="SAM" id="MobiDB-lite"/>
    </source>
</evidence>
<proteinExistence type="predicted"/>
<gene>
    <name evidence="2" type="ORF">AVEN_194168_1</name>
</gene>
<accession>A0A4Y2HX12</accession>
<feature type="region of interest" description="Disordered" evidence="1">
    <location>
        <begin position="1"/>
        <end position="30"/>
    </location>
</feature>
<dbReference type="AlphaFoldDB" id="A0A4Y2HX12"/>
<sequence>MCETSKDRDGQTHSSPMGVTGRTSLQPGSRTKRFSFLRKKHLKGQHFRINVEVQQDILACPHDLVSDSSCAGFDALLYRWNKLFDKNGDYVEK</sequence>
<dbReference type="Proteomes" id="UP000499080">
    <property type="component" value="Unassembled WGS sequence"/>
</dbReference>
<evidence type="ECO:0000313" key="2">
    <source>
        <dbReference type="EMBL" id="GBM69775.1"/>
    </source>
</evidence>
<comment type="caution">
    <text evidence="2">The sequence shown here is derived from an EMBL/GenBank/DDBJ whole genome shotgun (WGS) entry which is preliminary data.</text>
</comment>
<name>A0A4Y2HX12_ARAVE</name>
<feature type="compositionally biased region" description="Basic and acidic residues" evidence="1">
    <location>
        <begin position="1"/>
        <end position="11"/>
    </location>
</feature>
<organism evidence="2 3">
    <name type="scientific">Araneus ventricosus</name>
    <name type="common">Orbweaver spider</name>
    <name type="synonym">Epeira ventricosa</name>
    <dbReference type="NCBI Taxonomy" id="182803"/>
    <lineage>
        <taxon>Eukaryota</taxon>
        <taxon>Metazoa</taxon>
        <taxon>Ecdysozoa</taxon>
        <taxon>Arthropoda</taxon>
        <taxon>Chelicerata</taxon>
        <taxon>Arachnida</taxon>
        <taxon>Araneae</taxon>
        <taxon>Araneomorphae</taxon>
        <taxon>Entelegynae</taxon>
        <taxon>Araneoidea</taxon>
        <taxon>Araneidae</taxon>
        <taxon>Araneus</taxon>
    </lineage>
</organism>
<reference evidence="2 3" key="1">
    <citation type="journal article" date="2019" name="Sci. Rep.">
        <title>Orb-weaving spider Araneus ventricosus genome elucidates the spidroin gene catalogue.</title>
        <authorList>
            <person name="Kono N."/>
            <person name="Nakamura H."/>
            <person name="Ohtoshi R."/>
            <person name="Moran D.A.P."/>
            <person name="Shinohara A."/>
            <person name="Yoshida Y."/>
            <person name="Fujiwara M."/>
            <person name="Mori M."/>
            <person name="Tomita M."/>
            <person name="Arakawa K."/>
        </authorList>
    </citation>
    <scope>NUCLEOTIDE SEQUENCE [LARGE SCALE GENOMIC DNA]</scope>
</reference>